<comment type="caution">
    <text evidence="2">The sequence shown here is derived from an EMBL/GenBank/DDBJ whole genome shotgun (WGS) entry which is preliminary data.</text>
</comment>
<name>A0A9X1IFC5_9PROT</name>
<feature type="compositionally biased region" description="Low complexity" evidence="1">
    <location>
        <begin position="52"/>
        <end position="73"/>
    </location>
</feature>
<organism evidence="2 3">
    <name type="scientific">Roseicella aerolata</name>
    <dbReference type="NCBI Taxonomy" id="2883479"/>
    <lineage>
        <taxon>Bacteria</taxon>
        <taxon>Pseudomonadati</taxon>
        <taxon>Pseudomonadota</taxon>
        <taxon>Alphaproteobacteria</taxon>
        <taxon>Acetobacterales</taxon>
        <taxon>Roseomonadaceae</taxon>
        <taxon>Roseicella</taxon>
    </lineage>
</organism>
<evidence type="ECO:0000313" key="2">
    <source>
        <dbReference type="EMBL" id="MCB4823776.1"/>
    </source>
</evidence>
<feature type="region of interest" description="Disordered" evidence="1">
    <location>
        <begin position="93"/>
        <end position="112"/>
    </location>
</feature>
<protein>
    <submittedName>
        <fullName evidence="2">Uncharacterized protein</fullName>
    </submittedName>
</protein>
<feature type="region of interest" description="Disordered" evidence="1">
    <location>
        <begin position="1"/>
        <end position="73"/>
    </location>
</feature>
<dbReference type="AlphaFoldDB" id="A0A9X1IFC5"/>
<keyword evidence="3" id="KW-1185">Reference proteome</keyword>
<evidence type="ECO:0000313" key="3">
    <source>
        <dbReference type="Proteomes" id="UP001139311"/>
    </source>
</evidence>
<sequence length="112" mass="11680">MPRRTEGAPARAQRHRHHPAGRDADCGQRGAARPAATVRGDRAARPCRVTTRRVAAGAAPARGAARPAPSRRGQDALAALARFAATLRRGAARGPDAIGTGRRIAPALSARR</sequence>
<dbReference type="RefSeq" id="WP_226610890.1">
    <property type="nucleotide sequence ID" value="NZ_JAJAQI010000031.1"/>
</dbReference>
<dbReference type="EMBL" id="JAJAQI010000031">
    <property type="protein sequence ID" value="MCB4823776.1"/>
    <property type="molecule type" value="Genomic_DNA"/>
</dbReference>
<dbReference type="Proteomes" id="UP001139311">
    <property type="component" value="Unassembled WGS sequence"/>
</dbReference>
<evidence type="ECO:0000256" key="1">
    <source>
        <dbReference type="SAM" id="MobiDB-lite"/>
    </source>
</evidence>
<accession>A0A9X1IFC5</accession>
<proteinExistence type="predicted"/>
<reference evidence="2" key="1">
    <citation type="submission" date="2021-10" db="EMBL/GenBank/DDBJ databases">
        <title>Roseicella aerolatum sp. nov., isolated from aerosols of e-waste dismantling site.</title>
        <authorList>
            <person name="Qin T."/>
        </authorList>
    </citation>
    <scope>NUCLEOTIDE SEQUENCE</scope>
    <source>
        <strain evidence="2">GB24</strain>
    </source>
</reference>
<gene>
    <name evidence="2" type="ORF">LHA35_18765</name>
</gene>